<dbReference type="AlphaFoldDB" id="A0A559M2P6"/>
<dbReference type="InterPro" id="IPR036522">
    <property type="entry name" value="MoaC_sf"/>
</dbReference>
<dbReference type="UniPathway" id="UPA00344"/>
<dbReference type="Gene3D" id="3.30.70.640">
    <property type="entry name" value="Molybdopterin cofactor biosynthesis C (MoaC) domain"/>
    <property type="match status" value="1"/>
</dbReference>
<feature type="domain" description="Molybdopterin cofactor biosynthesis C (MoaC)" evidence="4">
    <location>
        <begin position="1"/>
        <end position="157"/>
    </location>
</feature>
<keyword evidence="2" id="KW-0501">Molybdenum cofactor biosynthesis</keyword>
<sequence>MVPISTKPPTSRTAVARCSVHFSNPTPLSLIRANALKKGDVLGVARVAGIMAAKKTSELVPLCHPVFVTFVGVEVEVEGCEGEVEEQEQEQGKGEKGEKGEGGGSRSGRGFGTVEIEATVSCDGKTGVEMEALIAASTAALTVYDMSTLPKPKLLVANIESIYQIASSHVHLKRSQLRHKNESDNNMAPLKSRDKVMPQQKFTSQQRSKIRRYKEVHVILFHWQEDDMGVLYDMQTLAGLFNDTYRSSSVETHLIPSKNPYSFVERALDNFKRAHSHPESLLIVYYNGHGYLENGKMMMCAYAEAKDSNTAIPSIEWYALQVGLERTASDVLILLCTCASGGSLRSSSAKEGGVTELIAACNSTGVTPATGELTFTSALIAELQRLAIIGRTFSASELHEGMLAHIQRKSNAHEALSATQPTLQAAPVIIRLNGGHQYPSIALRAFRSNSDDNAAEIHHYQARLWKRVVDRWETSIPAKIMSAIQERKQAEVIETQTETQEQRCN</sequence>
<evidence type="ECO:0000256" key="3">
    <source>
        <dbReference type="SAM" id="MobiDB-lite"/>
    </source>
</evidence>
<keyword evidence="6" id="KW-1185">Reference proteome</keyword>
<dbReference type="SUPFAM" id="SSF55040">
    <property type="entry name" value="Molybdenum cofactor biosynthesis protein C, MoaC"/>
    <property type="match status" value="1"/>
</dbReference>
<comment type="pathway">
    <text evidence="1">Cofactor biosynthesis; molybdopterin biosynthesis.</text>
</comment>
<evidence type="ECO:0000256" key="1">
    <source>
        <dbReference type="ARBA" id="ARBA00005046"/>
    </source>
</evidence>
<evidence type="ECO:0000256" key="2">
    <source>
        <dbReference type="ARBA" id="ARBA00023150"/>
    </source>
</evidence>
<dbReference type="EMBL" id="QGML01002671">
    <property type="protein sequence ID" value="TVY87185.1"/>
    <property type="molecule type" value="Genomic_DNA"/>
</dbReference>
<feature type="compositionally biased region" description="Basic and acidic residues" evidence="3">
    <location>
        <begin position="90"/>
        <end position="101"/>
    </location>
</feature>
<accession>A0A559M2P6</accession>
<proteinExistence type="predicted"/>
<dbReference type="GO" id="GO:0006777">
    <property type="term" value="P:Mo-molybdopterin cofactor biosynthetic process"/>
    <property type="evidence" value="ECO:0007669"/>
    <property type="project" value="UniProtKB-KW"/>
</dbReference>
<gene>
    <name evidence="5" type="primary">moaC</name>
    <name evidence="5" type="ORF">LAWI1_G007258</name>
</gene>
<dbReference type="Proteomes" id="UP000315522">
    <property type="component" value="Unassembled WGS sequence"/>
</dbReference>
<feature type="region of interest" description="Disordered" evidence="3">
    <location>
        <begin position="81"/>
        <end position="110"/>
    </location>
</feature>
<reference evidence="5 6" key="1">
    <citation type="submission" date="2018-05" db="EMBL/GenBank/DDBJ databases">
        <title>Genome sequencing and assembly of the regulated plant pathogen Lachnellula willkommii and related sister species for the development of diagnostic species identification markers.</title>
        <authorList>
            <person name="Giroux E."/>
            <person name="Bilodeau G."/>
        </authorList>
    </citation>
    <scope>NUCLEOTIDE SEQUENCE [LARGE SCALE GENOMIC DNA]</scope>
    <source>
        <strain evidence="5 6">CBS 172.35</strain>
    </source>
</reference>
<organism evidence="5 6">
    <name type="scientific">Lachnellula willkommii</name>
    <dbReference type="NCBI Taxonomy" id="215461"/>
    <lineage>
        <taxon>Eukaryota</taxon>
        <taxon>Fungi</taxon>
        <taxon>Dikarya</taxon>
        <taxon>Ascomycota</taxon>
        <taxon>Pezizomycotina</taxon>
        <taxon>Leotiomycetes</taxon>
        <taxon>Helotiales</taxon>
        <taxon>Lachnaceae</taxon>
        <taxon>Lachnellula</taxon>
    </lineage>
</organism>
<name>A0A559M2P6_9HELO</name>
<protein>
    <submittedName>
        <fullName evidence="5">Cyclic pyranopterin monophosphate synthase</fullName>
    </submittedName>
</protein>
<comment type="caution">
    <text evidence="5">The sequence shown here is derived from an EMBL/GenBank/DDBJ whole genome shotgun (WGS) entry which is preliminary data.</text>
</comment>
<evidence type="ECO:0000259" key="4">
    <source>
        <dbReference type="Pfam" id="PF01967"/>
    </source>
</evidence>
<evidence type="ECO:0000313" key="5">
    <source>
        <dbReference type="EMBL" id="TVY87185.1"/>
    </source>
</evidence>
<dbReference type="InterPro" id="IPR002820">
    <property type="entry name" value="Mopterin_CF_biosynth-C_dom"/>
</dbReference>
<evidence type="ECO:0000313" key="6">
    <source>
        <dbReference type="Proteomes" id="UP000315522"/>
    </source>
</evidence>
<dbReference type="Pfam" id="PF01967">
    <property type="entry name" value="MoaC"/>
    <property type="match status" value="1"/>
</dbReference>